<protein>
    <submittedName>
        <fullName evidence="6">ABC transporter, ATP-binding protein</fullName>
    </submittedName>
</protein>
<name>B1C516_9FIRM</name>
<dbReference type="Proteomes" id="UP000004910">
    <property type="component" value="Unassembled WGS sequence"/>
</dbReference>
<dbReference type="FunFam" id="3.40.50.300:FF:000011">
    <property type="entry name" value="Putative ABC transporter ATP-binding component"/>
    <property type="match status" value="1"/>
</dbReference>
<dbReference type="eggNOG" id="COG0488">
    <property type="taxonomic scope" value="Bacteria"/>
</dbReference>
<dbReference type="EMBL" id="ABIK02000015">
    <property type="protein sequence ID" value="EDS73760.1"/>
    <property type="molecule type" value="Genomic_DNA"/>
</dbReference>
<proteinExistence type="predicted"/>
<evidence type="ECO:0000256" key="2">
    <source>
        <dbReference type="ARBA" id="ARBA00022741"/>
    </source>
</evidence>
<dbReference type="InterPro" id="IPR003593">
    <property type="entry name" value="AAA+_ATPase"/>
</dbReference>
<evidence type="ECO:0000256" key="3">
    <source>
        <dbReference type="ARBA" id="ARBA00022840"/>
    </source>
</evidence>
<dbReference type="Pfam" id="PF16326">
    <property type="entry name" value="ABC_tran_CTD"/>
    <property type="match status" value="1"/>
</dbReference>
<dbReference type="NCBIfam" id="NF000355">
    <property type="entry name" value="ribo_prot_ABC_F"/>
    <property type="match status" value="1"/>
</dbReference>
<dbReference type="SUPFAM" id="SSF52540">
    <property type="entry name" value="P-loop containing nucleoside triphosphate hydrolases"/>
    <property type="match status" value="2"/>
</dbReference>
<dbReference type="CDD" id="cd03221">
    <property type="entry name" value="ABCF_EF-3"/>
    <property type="match status" value="2"/>
</dbReference>
<dbReference type="AlphaFoldDB" id="B1C516"/>
<dbReference type="FunFam" id="3.40.50.300:FF:000309">
    <property type="entry name" value="ABC transporter ATP-binding protein"/>
    <property type="match status" value="1"/>
</dbReference>
<keyword evidence="3 6" id="KW-0067">ATP-binding</keyword>
<dbReference type="GO" id="GO:0005524">
    <property type="term" value="F:ATP binding"/>
    <property type="evidence" value="ECO:0007669"/>
    <property type="project" value="UniProtKB-KW"/>
</dbReference>
<feature type="domain" description="ABC transporter" evidence="5">
    <location>
        <begin position="12"/>
        <end position="264"/>
    </location>
</feature>
<dbReference type="InterPro" id="IPR017871">
    <property type="entry name" value="ABC_transporter-like_CS"/>
</dbReference>
<dbReference type="InterPro" id="IPR037118">
    <property type="entry name" value="Val-tRNA_synth_C_sf"/>
</dbReference>
<dbReference type="Gene3D" id="1.10.287.380">
    <property type="entry name" value="Valyl-tRNA synthetase, C-terminal domain"/>
    <property type="match status" value="1"/>
</dbReference>
<organism evidence="6 7">
    <name type="scientific">Thomasclavelia spiroformis DSM 1552</name>
    <dbReference type="NCBI Taxonomy" id="428126"/>
    <lineage>
        <taxon>Bacteria</taxon>
        <taxon>Bacillati</taxon>
        <taxon>Bacillota</taxon>
        <taxon>Erysipelotrichia</taxon>
        <taxon>Erysipelotrichales</taxon>
        <taxon>Coprobacillaceae</taxon>
        <taxon>Thomasclavelia</taxon>
    </lineage>
</organism>
<keyword evidence="7" id="KW-1185">Reference proteome</keyword>
<dbReference type="GO" id="GO:0016887">
    <property type="term" value="F:ATP hydrolysis activity"/>
    <property type="evidence" value="ECO:0007669"/>
    <property type="project" value="InterPro"/>
</dbReference>
<evidence type="ECO:0000313" key="7">
    <source>
        <dbReference type="Proteomes" id="UP000004910"/>
    </source>
</evidence>
<gene>
    <name evidence="6" type="ORF">CLOSPI_02185</name>
</gene>
<dbReference type="InterPro" id="IPR051309">
    <property type="entry name" value="ABCF_ATPase"/>
</dbReference>
<keyword evidence="2" id="KW-0547">Nucleotide-binding</keyword>
<dbReference type="Pfam" id="PF12848">
    <property type="entry name" value="ABC_tran_Xtn"/>
    <property type="match status" value="1"/>
</dbReference>
<keyword evidence="4" id="KW-0175">Coiled coil</keyword>
<reference evidence="6" key="1">
    <citation type="submission" date="2008-02" db="EMBL/GenBank/DDBJ databases">
        <authorList>
            <person name="Fulton L."/>
            <person name="Clifton S."/>
            <person name="Fulton B."/>
            <person name="Xu J."/>
            <person name="Minx P."/>
            <person name="Pepin K.H."/>
            <person name="Johnson M."/>
            <person name="Thiruvilangam P."/>
            <person name="Bhonagiri V."/>
            <person name="Nash W.E."/>
            <person name="Mardis E.R."/>
            <person name="Wilson R.K."/>
        </authorList>
    </citation>
    <scope>NUCLEOTIDE SEQUENCE [LARGE SCALE GENOMIC DNA]</scope>
    <source>
        <strain evidence="6">DSM 1552</strain>
    </source>
</reference>
<evidence type="ECO:0000256" key="1">
    <source>
        <dbReference type="ARBA" id="ARBA00022737"/>
    </source>
</evidence>
<dbReference type="InterPro" id="IPR032781">
    <property type="entry name" value="ABC_tran_Xtn"/>
</dbReference>
<dbReference type="GO" id="GO:0003677">
    <property type="term" value="F:DNA binding"/>
    <property type="evidence" value="ECO:0007669"/>
    <property type="project" value="InterPro"/>
</dbReference>
<evidence type="ECO:0000256" key="4">
    <source>
        <dbReference type="SAM" id="Coils"/>
    </source>
</evidence>
<dbReference type="InterPro" id="IPR027417">
    <property type="entry name" value="P-loop_NTPase"/>
</dbReference>
<comment type="caution">
    <text evidence="6">The sequence shown here is derived from an EMBL/GenBank/DDBJ whole genome shotgun (WGS) entry which is preliminary data.</text>
</comment>
<dbReference type="HOGENOM" id="CLU_000604_36_0_9"/>
<dbReference type="Pfam" id="PF00005">
    <property type="entry name" value="ABC_tran"/>
    <property type="match status" value="2"/>
</dbReference>
<dbReference type="Gene3D" id="3.40.50.300">
    <property type="entry name" value="P-loop containing nucleotide triphosphate hydrolases"/>
    <property type="match status" value="2"/>
</dbReference>
<evidence type="ECO:0000259" key="5">
    <source>
        <dbReference type="PROSITE" id="PS50893"/>
    </source>
</evidence>
<dbReference type="STRING" id="428126.CLOSPI_02185"/>
<sequence length="628" mass="72729">MVKLLTVINMLIECSNIKKSFQGIPLLKDITFKVDNHDKIAIIGVNGAGKTTILKIISGEEEYDSGNLFCNKDLSLSYLKQQHDLNMNKTVYETGLDVFSSLIAIENKLRELETMMSNNQSEKILSEYDRLTHEFQQKDGYSYPSKLTGVLKGLGFSEEEFNYKVSMLSGGQKTRLALARMLLQEPKLLLLDEPTNHLDSMAINFLEGYLKNYPHALIIVSHDRYFIDQVSNKIIEIENGKSKTYKCKYNEYSILKKKQRAVDLKHYINQQKEIKRIQESIDTLKSFNREKQIKRAESKEKQLAKIERIERPENLPDTITINFKPNRESGFDVLKIENLAVKFDDILFQNINIDIKKQERVALVGDNGIGKTTLFKTILNLLTPYLGKIKFGSKVDIAYYDQEHQTLSMNKTIFNEISDNFPKMTNTEIRNTLALFNFKGDDVFKEISLLSGGEKGRVVLTEILLKQANFLILDEPTNHLDIASKEVLEDALNQFEGTIFFISHDRYFINKVATRVIELTNNQAISYDGNYDTYFNHKIIDKPIKKENKDYLSMKQQNALYRKQQNKIKKVETNISNIENQIKTLTEQLQSDEVLNDYQKYNQINDEINVLETQLNELMEEWEMLQAV</sequence>
<dbReference type="SMART" id="SM00382">
    <property type="entry name" value="AAA"/>
    <property type="match status" value="2"/>
</dbReference>
<feature type="coiled-coil region" evidence="4">
    <location>
        <begin position="554"/>
        <end position="628"/>
    </location>
</feature>
<accession>B1C516</accession>
<feature type="domain" description="ABC transporter" evidence="5">
    <location>
        <begin position="331"/>
        <end position="547"/>
    </location>
</feature>
<reference evidence="6" key="2">
    <citation type="submission" date="2014-06" db="EMBL/GenBank/DDBJ databases">
        <title>Draft genome sequence of Clostridium spiroforme (DSM 1552).</title>
        <authorList>
            <person name="Sudarsanam P."/>
            <person name="Ley R."/>
            <person name="Guruge J."/>
            <person name="Turnbaugh P.J."/>
            <person name="Mahowald M."/>
            <person name="Liep D."/>
            <person name="Gordon J."/>
        </authorList>
    </citation>
    <scope>NUCLEOTIDE SEQUENCE</scope>
    <source>
        <strain evidence="6">DSM 1552</strain>
    </source>
</reference>
<dbReference type="PANTHER" id="PTHR42855">
    <property type="entry name" value="ABC TRANSPORTER ATP-BINDING SUBUNIT"/>
    <property type="match status" value="1"/>
</dbReference>
<dbReference type="InterPro" id="IPR032524">
    <property type="entry name" value="ABC_tran_C"/>
</dbReference>
<dbReference type="InterPro" id="IPR003439">
    <property type="entry name" value="ABC_transporter-like_ATP-bd"/>
</dbReference>
<dbReference type="PROSITE" id="PS50893">
    <property type="entry name" value="ABC_TRANSPORTER_2"/>
    <property type="match status" value="2"/>
</dbReference>
<dbReference type="PROSITE" id="PS00211">
    <property type="entry name" value="ABC_TRANSPORTER_1"/>
    <property type="match status" value="1"/>
</dbReference>
<keyword evidence="1" id="KW-0677">Repeat</keyword>
<evidence type="ECO:0000313" key="6">
    <source>
        <dbReference type="EMBL" id="EDS73760.1"/>
    </source>
</evidence>
<dbReference type="PANTHER" id="PTHR42855:SF2">
    <property type="entry name" value="DRUG RESISTANCE ABC TRANSPORTER,ATP-BINDING PROTEIN"/>
    <property type="match status" value="1"/>
</dbReference>